<protein>
    <submittedName>
        <fullName evidence="1">Uncharacterized protein</fullName>
    </submittedName>
</protein>
<keyword evidence="2" id="KW-1185">Reference proteome</keyword>
<gene>
    <name evidence="1" type="ORF">AXK61_21270</name>
</gene>
<proteinExistence type="predicted"/>
<organism evidence="1 2">
    <name type="scientific">Tsukamurella pseudospumae</name>
    <dbReference type="NCBI Taxonomy" id="239498"/>
    <lineage>
        <taxon>Bacteria</taxon>
        <taxon>Bacillati</taxon>
        <taxon>Actinomycetota</taxon>
        <taxon>Actinomycetes</taxon>
        <taxon>Mycobacteriales</taxon>
        <taxon>Tsukamurellaceae</taxon>
        <taxon>Tsukamurella</taxon>
    </lineage>
</organism>
<accession>A0A137ZHU3</accession>
<dbReference type="Proteomes" id="UP000070409">
    <property type="component" value="Unassembled WGS sequence"/>
</dbReference>
<sequence>MDVVARILDRHGDGADEFLHTDPADPDVLWTRIFVAAPWVIHFDRPSVGSVWNLIFDLMHEC</sequence>
<reference evidence="1 2" key="1">
    <citation type="submission" date="2016-02" db="EMBL/GenBank/DDBJ databases">
        <authorList>
            <person name="Teng J.L."/>
            <person name="Tang Y."/>
            <person name="Huang Y."/>
            <person name="Guo F."/>
            <person name="Wei W."/>
            <person name="Chen J.H."/>
            <person name="Wong S.Y."/>
            <person name="Lau S.K."/>
            <person name="Woo P.C."/>
        </authorList>
    </citation>
    <scope>NUCLEOTIDE SEQUENCE [LARGE SCALE GENOMIC DNA]</scope>
    <source>
        <strain evidence="1 2">JCM 13375</strain>
    </source>
</reference>
<dbReference type="EMBL" id="LSRE01000016">
    <property type="protein sequence ID" value="KXO97755.1"/>
    <property type="molecule type" value="Genomic_DNA"/>
</dbReference>
<evidence type="ECO:0000313" key="1">
    <source>
        <dbReference type="EMBL" id="KXO97755.1"/>
    </source>
</evidence>
<comment type="caution">
    <text evidence="1">The sequence shown here is derived from an EMBL/GenBank/DDBJ whole genome shotgun (WGS) entry which is preliminary data.</text>
</comment>
<dbReference type="RefSeq" id="WP_068745700.1">
    <property type="nucleotide sequence ID" value="NZ_LSRE01000016.1"/>
</dbReference>
<evidence type="ECO:0000313" key="2">
    <source>
        <dbReference type="Proteomes" id="UP000070409"/>
    </source>
</evidence>
<name>A0A137ZHU3_9ACTN</name>